<dbReference type="AlphaFoldDB" id="A0A4R2QZQ8"/>
<accession>A0A4R2QZQ8</accession>
<dbReference type="GO" id="GO:0080030">
    <property type="term" value="F:methyl indole-3-acetate esterase activity"/>
    <property type="evidence" value="ECO:0007669"/>
    <property type="project" value="TreeGrafter"/>
</dbReference>
<dbReference type="GO" id="GO:0009694">
    <property type="term" value="P:jasmonic acid metabolic process"/>
    <property type="evidence" value="ECO:0007669"/>
    <property type="project" value="TreeGrafter"/>
</dbReference>
<dbReference type="OrthoDB" id="9773549at2"/>
<name>A0A4R2QZQ8_9PSEU</name>
<dbReference type="RefSeq" id="WP_132876541.1">
    <property type="nucleotide sequence ID" value="NZ_SLXQ01000002.1"/>
</dbReference>
<reference evidence="2 3" key="1">
    <citation type="submission" date="2019-03" db="EMBL/GenBank/DDBJ databases">
        <title>Genomic Encyclopedia of Type Strains, Phase IV (KMG-IV): sequencing the most valuable type-strain genomes for metagenomic binning, comparative biology and taxonomic classification.</title>
        <authorList>
            <person name="Goeker M."/>
        </authorList>
    </citation>
    <scope>NUCLEOTIDE SEQUENCE [LARGE SCALE GENOMIC DNA]</scope>
    <source>
        <strain evidence="2 3">DSM 45765</strain>
    </source>
</reference>
<protein>
    <submittedName>
        <fullName evidence="2">Pimeloyl-ACP methyl ester carboxylesterase</fullName>
    </submittedName>
</protein>
<evidence type="ECO:0000313" key="2">
    <source>
        <dbReference type="EMBL" id="TCP55187.1"/>
    </source>
</evidence>
<proteinExistence type="predicted"/>
<sequence length="235" mass="25349">MTTFVLVHARWHGAWCWERVVPSLRDAGHTVHTPDRASFNELLALLKQCAEPVVLVGHSSSGMVISKLAQLRPDLVHLLVYVSAFLLPNGTVPPEFAGQALTSRIVEDAETNTMTVRDPESVLFNRCGAEDASWAAERLVPEPAGPPSAAEAGPDVAQSNGRFGSVARAYVECLHDRALELAAQRMMHAMLPCLAVYQLEADHSPFLSTPQELANCLLAAVGLRDRLSKGIGIPG</sequence>
<dbReference type="InterPro" id="IPR045889">
    <property type="entry name" value="MES/HNL"/>
</dbReference>
<dbReference type="GO" id="GO:0080031">
    <property type="term" value="F:methyl salicylate esterase activity"/>
    <property type="evidence" value="ECO:0007669"/>
    <property type="project" value="TreeGrafter"/>
</dbReference>
<dbReference type="PANTHER" id="PTHR10992">
    <property type="entry name" value="METHYLESTERASE FAMILY MEMBER"/>
    <property type="match status" value="1"/>
</dbReference>
<comment type="caution">
    <text evidence="2">The sequence shown here is derived from an EMBL/GenBank/DDBJ whole genome shotgun (WGS) entry which is preliminary data.</text>
</comment>
<dbReference type="Proteomes" id="UP000294911">
    <property type="component" value="Unassembled WGS sequence"/>
</dbReference>
<evidence type="ECO:0000313" key="3">
    <source>
        <dbReference type="Proteomes" id="UP000294911"/>
    </source>
</evidence>
<dbReference type="InterPro" id="IPR029058">
    <property type="entry name" value="AB_hydrolase_fold"/>
</dbReference>
<dbReference type="Gene3D" id="3.40.50.1820">
    <property type="entry name" value="alpha/beta hydrolase"/>
    <property type="match status" value="1"/>
</dbReference>
<dbReference type="EMBL" id="SLXQ01000002">
    <property type="protein sequence ID" value="TCP55187.1"/>
    <property type="molecule type" value="Genomic_DNA"/>
</dbReference>
<keyword evidence="3" id="KW-1185">Reference proteome</keyword>
<dbReference type="GO" id="GO:0009696">
    <property type="term" value="P:salicylic acid metabolic process"/>
    <property type="evidence" value="ECO:0007669"/>
    <property type="project" value="TreeGrafter"/>
</dbReference>
<feature type="domain" description="AB hydrolase-1" evidence="1">
    <location>
        <begin position="4"/>
        <end position="214"/>
    </location>
</feature>
<dbReference type="Pfam" id="PF12697">
    <property type="entry name" value="Abhydrolase_6"/>
    <property type="match status" value="1"/>
</dbReference>
<dbReference type="SUPFAM" id="SSF53474">
    <property type="entry name" value="alpha/beta-Hydrolases"/>
    <property type="match status" value="1"/>
</dbReference>
<organism evidence="2 3">
    <name type="scientific">Tamaricihabitans halophyticus</name>
    <dbReference type="NCBI Taxonomy" id="1262583"/>
    <lineage>
        <taxon>Bacteria</taxon>
        <taxon>Bacillati</taxon>
        <taxon>Actinomycetota</taxon>
        <taxon>Actinomycetes</taxon>
        <taxon>Pseudonocardiales</taxon>
        <taxon>Pseudonocardiaceae</taxon>
        <taxon>Tamaricihabitans</taxon>
    </lineage>
</organism>
<dbReference type="GO" id="GO:0080032">
    <property type="term" value="F:methyl jasmonate esterase activity"/>
    <property type="evidence" value="ECO:0007669"/>
    <property type="project" value="TreeGrafter"/>
</dbReference>
<dbReference type="InterPro" id="IPR000073">
    <property type="entry name" value="AB_hydrolase_1"/>
</dbReference>
<gene>
    <name evidence="2" type="ORF">EV191_102399</name>
</gene>
<dbReference type="PANTHER" id="PTHR10992:SF872">
    <property type="entry name" value="METHYLESTERASE 11, CHLOROPLASTIC-RELATED"/>
    <property type="match status" value="1"/>
</dbReference>
<evidence type="ECO:0000259" key="1">
    <source>
        <dbReference type="Pfam" id="PF12697"/>
    </source>
</evidence>